<comment type="caution">
    <text evidence="2">The sequence shown here is derived from an EMBL/GenBank/DDBJ whole genome shotgun (WGS) entry which is preliminary data.</text>
</comment>
<keyword evidence="3" id="KW-1185">Reference proteome</keyword>
<evidence type="ECO:0000256" key="1">
    <source>
        <dbReference type="SAM" id="MobiDB-lite"/>
    </source>
</evidence>
<organism evidence="2 3">
    <name type="scientific">Scylla paramamosain</name>
    <name type="common">Mud crab</name>
    <dbReference type="NCBI Taxonomy" id="85552"/>
    <lineage>
        <taxon>Eukaryota</taxon>
        <taxon>Metazoa</taxon>
        <taxon>Ecdysozoa</taxon>
        <taxon>Arthropoda</taxon>
        <taxon>Crustacea</taxon>
        <taxon>Multicrustacea</taxon>
        <taxon>Malacostraca</taxon>
        <taxon>Eumalacostraca</taxon>
        <taxon>Eucarida</taxon>
        <taxon>Decapoda</taxon>
        <taxon>Pleocyemata</taxon>
        <taxon>Brachyura</taxon>
        <taxon>Eubrachyura</taxon>
        <taxon>Portunoidea</taxon>
        <taxon>Portunidae</taxon>
        <taxon>Portuninae</taxon>
        <taxon>Scylla</taxon>
    </lineage>
</organism>
<dbReference type="EMBL" id="JARAKH010001531">
    <property type="protein sequence ID" value="KAK8372838.1"/>
    <property type="molecule type" value="Genomic_DNA"/>
</dbReference>
<evidence type="ECO:0000313" key="2">
    <source>
        <dbReference type="EMBL" id="KAK8372838.1"/>
    </source>
</evidence>
<evidence type="ECO:0000313" key="3">
    <source>
        <dbReference type="Proteomes" id="UP001487740"/>
    </source>
</evidence>
<dbReference type="AlphaFoldDB" id="A0AAW0SC45"/>
<dbReference type="Proteomes" id="UP001487740">
    <property type="component" value="Unassembled WGS sequence"/>
</dbReference>
<gene>
    <name evidence="2" type="ORF">O3P69_017762</name>
</gene>
<protein>
    <submittedName>
        <fullName evidence="2">Uncharacterized protein</fullName>
    </submittedName>
</protein>
<feature type="region of interest" description="Disordered" evidence="1">
    <location>
        <begin position="82"/>
        <end position="101"/>
    </location>
</feature>
<sequence>MSEKENTDETMDRGSPLVALRNYQHFFLPAGEDVRSTWLFSVRNVPFAMLQCVGALCLPVVQHRLRVVGFCCYANILRQVGATGESPAPRDPQPLLPADKG</sequence>
<name>A0AAW0SC45_SCYPA</name>
<accession>A0AAW0SC45</accession>
<proteinExistence type="predicted"/>
<reference evidence="2 3" key="1">
    <citation type="submission" date="2023-03" db="EMBL/GenBank/DDBJ databases">
        <title>High-quality genome of Scylla paramamosain provides insights in environmental adaptation.</title>
        <authorList>
            <person name="Zhang L."/>
        </authorList>
    </citation>
    <scope>NUCLEOTIDE SEQUENCE [LARGE SCALE GENOMIC DNA]</scope>
    <source>
        <strain evidence="2">LZ_2023a</strain>
        <tissue evidence="2">Muscle</tissue>
    </source>
</reference>